<protein>
    <submittedName>
        <fullName evidence="2">XRE family transcriptional regulator</fullName>
    </submittedName>
</protein>
<dbReference type="InterPro" id="IPR011990">
    <property type="entry name" value="TPR-like_helical_dom_sf"/>
</dbReference>
<accession>A0A8J3CH67</accession>
<organism evidence="2 3">
    <name type="scientific">Longimycelium tulufanense</name>
    <dbReference type="NCBI Taxonomy" id="907463"/>
    <lineage>
        <taxon>Bacteria</taxon>
        <taxon>Bacillati</taxon>
        <taxon>Actinomycetota</taxon>
        <taxon>Actinomycetes</taxon>
        <taxon>Pseudonocardiales</taxon>
        <taxon>Pseudonocardiaceae</taxon>
        <taxon>Longimycelium</taxon>
    </lineage>
</organism>
<dbReference type="Pfam" id="PF13560">
    <property type="entry name" value="HTH_31"/>
    <property type="match status" value="1"/>
</dbReference>
<evidence type="ECO:0000259" key="1">
    <source>
        <dbReference type="PROSITE" id="PS50943"/>
    </source>
</evidence>
<dbReference type="AlphaFoldDB" id="A0A8J3CH67"/>
<evidence type="ECO:0000313" key="3">
    <source>
        <dbReference type="Proteomes" id="UP000637578"/>
    </source>
</evidence>
<reference evidence="2" key="1">
    <citation type="journal article" date="2014" name="Int. J. Syst. Evol. Microbiol.">
        <title>Complete genome sequence of Corynebacterium casei LMG S-19264T (=DSM 44701T), isolated from a smear-ripened cheese.</title>
        <authorList>
            <consortium name="US DOE Joint Genome Institute (JGI-PGF)"/>
            <person name="Walter F."/>
            <person name="Albersmeier A."/>
            <person name="Kalinowski J."/>
            <person name="Ruckert C."/>
        </authorList>
    </citation>
    <scope>NUCLEOTIDE SEQUENCE</scope>
    <source>
        <strain evidence="2">CGMCC 4.5737</strain>
    </source>
</reference>
<dbReference type="SUPFAM" id="SSF47413">
    <property type="entry name" value="lambda repressor-like DNA-binding domains"/>
    <property type="match status" value="1"/>
</dbReference>
<dbReference type="SUPFAM" id="SSF48452">
    <property type="entry name" value="TPR-like"/>
    <property type="match status" value="1"/>
</dbReference>
<evidence type="ECO:0000313" key="2">
    <source>
        <dbReference type="EMBL" id="GGM65812.1"/>
    </source>
</evidence>
<dbReference type="CDD" id="cd00093">
    <property type="entry name" value="HTH_XRE"/>
    <property type="match status" value="1"/>
</dbReference>
<dbReference type="PROSITE" id="PS50943">
    <property type="entry name" value="HTH_CROC1"/>
    <property type="match status" value="1"/>
</dbReference>
<dbReference type="GO" id="GO:0003677">
    <property type="term" value="F:DNA binding"/>
    <property type="evidence" value="ECO:0007669"/>
    <property type="project" value="InterPro"/>
</dbReference>
<sequence>MDPVLWRAPEMRAALARRDIARVYQLLQRRGVTQRNIALLTQQSPSEVSEILAGRQVTSYDVLIRIADGLGVPRGYLGLAYAEDDDLAPPRVTSPPGPGAGEVEDDDMQRRRFFSLALGFAAGVGIDASTGTALATPTSETPVPNRVGRAELEQLRSTARMLAALDKQYGARTIRDAVLAAMHYAERLLEAARGEEVERGLLAVLTDLRNLAGWTSHDLGLNREAHGLLTEALASARAAGDPVRAVSALNHIGCVHLGEAAPNEALKYFQLGHLPASESRSGRASALLWGHQAKAYADMAMPRAAVDALARAEAAFHGRDRDSDRPGPPLLDASGLDNLAGRVYAMLALHDRRYATHAVERLMRSASQDQQTRTRRRVLTLNRLAITHLRLGDTGYGVRVGNEVADLVPDVRSERVTRKIGALRTEALRHHKSRDAMELAQRISDLLEPAA</sequence>
<dbReference type="EMBL" id="BMMK01000020">
    <property type="protein sequence ID" value="GGM65812.1"/>
    <property type="molecule type" value="Genomic_DNA"/>
</dbReference>
<feature type="domain" description="HTH cro/C1-type" evidence="1">
    <location>
        <begin position="23"/>
        <end position="77"/>
    </location>
</feature>
<dbReference type="Gene3D" id="1.10.260.40">
    <property type="entry name" value="lambda repressor-like DNA-binding domains"/>
    <property type="match status" value="1"/>
</dbReference>
<comment type="caution">
    <text evidence="2">The sequence shown here is derived from an EMBL/GenBank/DDBJ whole genome shotgun (WGS) entry which is preliminary data.</text>
</comment>
<name>A0A8J3CH67_9PSEU</name>
<dbReference type="SMART" id="SM00530">
    <property type="entry name" value="HTH_XRE"/>
    <property type="match status" value="1"/>
</dbReference>
<keyword evidence="3" id="KW-1185">Reference proteome</keyword>
<dbReference type="InterPro" id="IPR010982">
    <property type="entry name" value="Lambda_DNA-bd_dom_sf"/>
</dbReference>
<dbReference type="Gene3D" id="1.25.40.10">
    <property type="entry name" value="Tetratricopeptide repeat domain"/>
    <property type="match status" value="1"/>
</dbReference>
<dbReference type="InterPro" id="IPR001387">
    <property type="entry name" value="Cro/C1-type_HTH"/>
</dbReference>
<gene>
    <name evidence="2" type="ORF">GCM10012275_40530</name>
</gene>
<reference evidence="2" key="2">
    <citation type="submission" date="2020-09" db="EMBL/GenBank/DDBJ databases">
        <authorList>
            <person name="Sun Q."/>
            <person name="Zhou Y."/>
        </authorList>
    </citation>
    <scope>NUCLEOTIDE SEQUENCE</scope>
    <source>
        <strain evidence="2">CGMCC 4.5737</strain>
    </source>
</reference>
<dbReference type="Proteomes" id="UP000637578">
    <property type="component" value="Unassembled WGS sequence"/>
</dbReference>
<proteinExistence type="predicted"/>